<evidence type="ECO:0000256" key="1">
    <source>
        <dbReference type="ARBA" id="ARBA00004370"/>
    </source>
</evidence>
<dbReference type="GO" id="GO:0003924">
    <property type="term" value="F:GTPase activity"/>
    <property type="evidence" value="ECO:0007669"/>
    <property type="project" value="InterPro"/>
</dbReference>
<evidence type="ECO:0000256" key="3">
    <source>
        <dbReference type="ARBA" id="ARBA00022801"/>
    </source>
</evidence>
<evidence type="ECO:0000256" key="7">
    <source>
        <dbReference type="SAM" id="MobiDB-lite"/>
    </source>
</evidence>
<dbReference type="Gene3D" id="3.40.50.300">
    <property type="entry name" value="P-loop containing nucleotide triphosphate hydrolases"/>
    <property type="match status" value="1"/>
</dbReference>
<dbReference type="GO" id="GO:0005525">
    <property type="term" value="F:GTP binding"/>
    <property type="evidence" value="ECO:0007669"/>
    <property type="project" value="UniProtKB-KW"/>
</dbReference>
<comment type="subcellular location">
    <subcellularLocation>
        <location evidence="1">Membrane</location>
    </subcellularLocation>
</comment>
<keyword evidence="5" id="KW-0472">Membrane</keyword>
<dbReference type="PANTHER" id="PTHR10465">
    <property type="entry name" value="TRANSMEMBRANE GTPASE FZO1"/>
    <property type="match status" value="1"/>
</dbReference>
<evidence type="ECO:0000313" key="9">
    <source>
        <dbReference type="EMBL" id="HJG16487.1"/>
    </source>
</evidence>
<dbReference type="AlphaFoldDB" id="A0A921IEX9"/>
<name>A0A921IEX9_9LACO</name>
<dbReference type="InterPro" id="IPR027417">
    <property type="entry name" value="P-loop_NTPase"/>
</dbReference>
<feature type="compositionally biased region" description="Polar residues" evidence="7">
    <location>
        <begin position="533"/>
        <end position="545"/>
    </location>
</feature>
<dbReference type="InterPro" id="IPR045063">
    <property type="entry name" value="Dynamin_N"/>
</dbReference>
<keyword evidence="3" id="KW-0378">Hydrolase</keyword>
<dbReference type="InterPro" id="IPR027094">
    <property type="entry name" value="Mitofusin_fam"/>
</dbReference>
<feature type="region of interest" description="Disordered" evidence="7">
    <location>
        <begin position="523"/>
        <end position="545"/>
    </location>
</feature>
<keyword evidence="4" id="KW-0342">GTP-binding</keyword>
<dbReference type="Pfam" id="PF00350">
    <property type="entry name" value="Dynamin_N"/>
    <property type="match status" value="1"/>
</dbReference>
<sequence length="545" mass="62025">MKNVYIKYNPYKLTTEVLIDGKEVKKNSRLNISNEHLQEWVDKLPEFLEEECRTNQINLEFCGTELDYEDVLEAAKEAAKRGLQINVTHIPVKEIDDKEKLITDIFEEIKEGPFEELKQPDVIRAFELAKSSDFEVNVVATMSAGKSTLINALLGQRLMPAKNEACTATITRIKDDDSEKFTATVYDTEGDIVETQEHLTYEIMDRLNSDENVSEILVSGNIPFVNANDVSLVLVDTPGPNNSRNSNHKKATYQMLSKSSKTVVLYIMNATQLSTNDDNNLLNYVSESMKVGGKQSRDRFIFVVNKLDNFGKEDSIESALEKVKEYLADHGIENPNIYPASALAALDIRTTLAESDDDDDDDVYEAKGRVRKFNRNEELHFENYVPLPAAARGKIANRLNRAIQEDNRNEQALIHSGIVPLEEAIRMYVLKYAEPTKIKNIVDTFEKKLESAKSFDNAKKEISENKAKREEIRKEIQNIEKKLKNGEDAKHFKDEIERLNYDKEIKKRANQIVKKAQTKLTPYLTGKKDSTNEDNTSISSWGGYS</sequence>
<gene>
    <name evidence="9" type="ORF">K8V06_10250</name>
</gene>
<evidence type="ECO:0000256" key="5">
    <source>
        <dbReference type="ARBA" id="ARBA00023136"/>
    </source>
</evidence>
<reference evidence="9" key="1">
    <citation type="journal article" date="2021" name="PeerJ">
        <title>Extensive microbial diversity within the chicken gut microbiome revealed by metagenomics and culture.</title>
        <authorList>
            <person name="Gilroy R."/>
            <person name="Ravi A."/>
            <person name="Getino M."/>
            <person name="Pursley I."/>
            <person name="Horton D.L."/>
            <person name="Alikhan N.F."/>
            <person name="Baker D."/>
            <person name="Gharbi K."/>
            <person name="Hall N."/>
            <person name="Watson M."/>
            <person name="Adriaenssens E.M."/>
            <person name="Foster-Nyarko E."/>
            <person name="Jarju S."/>
            <person name="Secka A."/>
            <person name="Antonio M."/>
            <person name="Oren A."/>
            <person name="Chaudhuri R.R."/>
            <person name="La Ragione R."/>
            <person name="Hildebrand F."/>
            <person name="Pallen M.J."/>
        </authorList>
    </citation>
    <scope>NUCLEOTIDE SEQUENCE</scope>
    <source>
        <strain evidence="9">CHK189-29639</strain>
    </source>
</reference>
<keyword evidence="6" id="KW-0175">Coiled coil</keyword>
<keyword evidence="2" id="KW-0547">Nucleotide-binding</keyword>
<reference evidence="9" key="2">
    <citation type="submission" date="2021-09" db="EMBL/GenBank/DDBJ databases">
        <authorList>
            <person name="Gilroy R."/>
        </authorList>
    </citation>
    <scope>NUCLEOTIDE SEQUENCE</scope>
    <source>
        <strain evidence="9">CHK189-29639</strain>
    </source>
</reference>
<evidence type="ECO:0000256" key="2">
    <source>
        <dbReference type="ARBA" id="ARBA00022741"/>
    </source>
</evidence>
<proteinExistence type="predicted"/>
<feature type="domain" description="Dynamin N-terminal" evidence="8">
    <location>
        <begin position="137"/>
        <end position="306"/>
    </location>
</feature>
<dbReference type="GO" id="GO:0016020">
    <property type="term" value="C:membrane"/>
    <property type="evidence" value="ECO:0007669"/>
    <property type="project" value="UniProtKB-SubCell"/>
</dbReference>
<evidence type="ECO:0000313" key="10">
    <source>
        <dbReference type="Proteomes" id="UP000759256"/>
    </source>
</evidence>
<protein>
    <submittedName>
        <fullName evidence="9">Dynamin family protein</fullName>
    </submittedName>
</protein>
<dbReference type="PANTHER" id="PTHR10465:SF0">
    <property type="entry name" value="SARCALUMENIN"/>
    <property type="match status" value="1"/>
</dbReference>
<dbReference type="GO" id="GO:0008053">
    <property type="term" value="P:mitochondrial fusion"/>
    <property type="evidence" value="ECO:0007669"/>
    <property type="project" value="TreeGrafter"/>
</dbReference>
<dbReference type="EMBL" id="DYVK01000100">
    <property type="protein sequence ID" value="HJG16487.1"/>
    <property type="molecule type" value="Genomic_DNA"/>
</dbReference>
<organism evidence="9 10">
    <name type="scientific">Ligilactobacillus salivarius</name>
    <dbReference type="NCBI Taxonomy" id="1624"/>
    <lineage>
        <taxon>Bacteria</taxon>
        <taxon>Bacillati</taxon>
        <taxon>Bacillota</taxon>
        <taxon>Bacilli</taxon>
        <taxon>Lactobacillales</taxon>
        <taxon>Lactobacillaceae</taxon>
        <taxon>Ligilactobacillus</taxon>
    </lineage>
</organism>
<dbReference type="SUPFAM" id="SSF52540">
    <property type="entry name" value="P-loop containing nucleoside triphosphate hydrolases"/>
    <property type="match status" value="1"/>
</dbReference>
<comment type="caution">
    <text evidence="9">The sequence shown here is derived from an EMBL/GenBank/DDBJ whole genome shotgun (WGS) entry which is preliminary data.</text>
</comment>
<evidence type="ECO:0000256" key="4">
    <source>
        <dbReference type="ARBA" id="ARBA00023134"/>
    </source>
</evidence>
<feature type="coiled-coil region" evidence="6">
    <location>
        <begin position="455"/>
        <end position="489"/>
    </location>
</feature>
<evidence type="ECO:0000259" key="8">
    <source>
        <dbReference type="Pfam" id="PF00350"/>
    </source>
</evidence>
<dbReference type="Proteomes" id="UP000759256">
    <property type="component" value="Unassembled WGS sequence"/>
</dbReference>
<evidence type="ECO:0000256" key="6">
    <source>
        <dbReference type="SAM" id="Coils"/>
    </source>
</evidence>
<accession>A0A921IEX9</accession>